<dbReference type="Proteomes" id="UP001174909">
    <property type="component" value="Unassembled WGS sequence"/>
</dbReference>
<evidence type="ECO:0000313" key="1">
    <source>
        <dbReference type="EMBL" id="CAI8045083.1"/>
    </source>
</evidence>
<proteinExistence type="predicted"/>
<accession>A0AA35X4H6</accession>
<sequence>MFIPSCYYTTTEYSSSWVLMTLPKCKRLCGRRDQNGTTLGPDSNWGSLISIASILSQGLVWMTSSTS</sequence>
<keyword evidence="2" id="KW-1185">Reference proteome</keyword>
<dbReference type="AlphaFoldDB" id="A0AA35X4H6"/>
<reference evidence="1" key="1">
    <citation type="submission" date="2023-03" db="EMBL/GenBank/DDBJ databases">
        <authorList>
            <person name="Steffen K."/>
            <person name="Cardenas P."/>
        </authorList>
    </citation>
    <scope>NUCLEOTIDE SEQUENCE</scope>
</reference>
<organism evidence="1 2">
    <name type="scientific">Geodia barretti</name>
    <name type="common">Barrett's horny sponge</name>
    <dbReference type="NCBI Taxonomy" id="519541"/>
    <lineage>
        <taxon>Eukaryota</taxon>
        <taxon>Metazoa</taxon>
        <taxon>Porifera</taxon>
        <taxon>Demospongiae</taxon>
        <taxon>Heteroscleromorpha</taxon>
        <taxon>Tetractinellida</taxon>
        <taxon>Astrophorina</taxon>
        <taxon>Geodiidae</taxon>
        <taxon>Geodia</taxon>
    </lineage>
</organism>
<gene>
    <name evidence="1" type="ORF">GBAR_LOCUS24948</name>
</gene>
<comment type="caution">
    <text evidence="1">The sequence shown here is derived from an EMBL/GenBank/DDBJ whole genome shotgun (WGS) entry which is preliminary data.</text>
</comment>
<dbReference type="EMBL" id="CASHTH010003445">
    <property type="protein sequence ID" value="CAI8045083.1"/>
    <property type="molecule type" value="Genomic_DNA"/>
</dbReference>
<protein>
    <submittedName>
        <fullName evidence="1">Uncharacterized protein</fullName>
    </submittedName>
</protein>
<name>A0AA35X4H6_GEOBA</name>
<evidence type="ECO:0000313" key="2">
    <source>
        <dbReference type="Proteomes" id="UP001174909"/>
    </source>
</evidence>